<evidence type="ECO:0000313" key="9">
    <source>
        <dbReference type="Proteomes" id="UP000287239"/>
    </source>
</evidence>
<dbReference type="GeneID" id="98567575"/>
<keyword evidence="8" id="KW-0131">Cell cycle</keyword>
<dbReference type="EMBL" id="NGJU01000005">
    <property type="protein sequence ID" value="RST96795.1"/>
    <property type="molecule type" value="Genomic_DNA"/>
</dbReference>
<comment type="caution">
    <text evidence="8">The sequence shown here is derived from an EMBL/GenBank/DDBJ whole genome shotgun (WGS) entry which is preliminary data.</text>
</comment>
<dbReference type="GO" id="GO:0005524">
    <property type="term" value="F:ATP binding"/>
    <property type="evidence" value="ECO:0007669"/>
    <property type="project" value="UniProtKB-KW"/>
</dbReference>
<dbReference type="GO" id="GO:0005886">
    <property type="term" value="C:plasma membrane"/>
    <property type="evidence" value="ECO:0007669"/>
    <property type="project" value="TreeGrafter"/>
</dbReference>
<dbReference type="InterPro" id="IPR003593">
    <property type="entry name" value="AAA+_ATPase"/>
</dbReference>
<dbReference type="GO" id="GO:0016887">
    <property type="term" value="F:ATP hydrolysis activity"/>
    <property type="evidence" value="ECO:0007669"/>
    <property type="project" value="InterPro"/>
</dbReference>
<dbReference type="InterPro" id="IPR015854">
    <property type="entry name" value="ABC_transpr_LolD-like"/>
</dbReference>
<evidence type="ECO:0000256" key="5">
    <source>
        <dbReference type="ARBA" id="ARBA00049360"/>
    </source>
</evidence>
<sequence length="236" mass="26437">MIKLTNVLKQYDNNTWGLKGISCEIHQGEFIYLIGPSGAGKSTLIKLLTCEERLTGGQLQIGNADLGTLKDRRIPFLRRQLGIVSQEVLLINEVTVYRNLVYALQGIGVSHKLIKEKVFNALELVGMLAYKDHLPVELSQGQRQKISIARAIVNQPKIVIADEPTGNLDAKSSVEVMRIFYKLNQLGTTIMMATHNSTIVNTIRYRVIEIRNGEIIRDQKTGGYGLVDDEKDVYII</sequence>
<protein>
    <submittedName>
        <fullName evidence="8">Cell division ATP-binding protein FtsE</fullName>
    </submittedName>
</protein>
<keyword evidence="3" id="KW-0547">Nucleotide-binding</keyword>
<keyword evidence="2" id="KW-0813">Transport</keyword>
<organism evidence="8 9">
    <name type="scientific">Vagococcus salmoninarum</name>
    <dbReference type="NCBI Taxonomy" id="2739"/>
    <lineage>
        <taxon>Bacteria</taxon>
        <taxon>Bacillati</taxon>
        <taxon>Bacillota</taxon>
        <taxon>Bacilli</taxon>
        <taxon>Lactobacillales</taxon>
        <taxon>Enterococcaceae</taxon>
        <taxon>Vagococcus</taxon>
    </lineage>
</organism>
<evidence type="ECO:0000256" key="6">
    <source>
        <dbReference type="ARBA" id="ARBA00055994"/>
    </source>
</evidence>
<dbReference type="RefSeq" id="WP_126778754.1">
    <property type="nucleotide sequence ID" value="NZ_CAUQJP010000079.1"/>
</dbReference>
<keyword evidence="8" id="KW-0132">Cell division</keyword>
<evidence type="ECO:0000259" key="7">
    <source>
        <dbReference type="PROSITE" id="PS50893"/>
    </source>
</evidence>
<dbReference type="PANTHER" id="PTHR24220">
    <property type="entry name" value="IMPORT ATP-BINDING PROTEIN"/>
    <property type="match status" value="1"/>
</dbReference>
<dbReference type="OrthoDB" id="9791546at2"/>
<accession>A0A429ZSS9</accession>
<dbReference type="FunFam" id="3.40.50.300:FF:000056">
    <property type="entry name" value="Cell division ATP-binding protein FtsE"/>
    <property type="match status" value="1"/>
</dbReference>
<dbReference type="PROSITE" id="PS50893">
    <property type="entry name" value="ABC_TRANSPORTER_2"/>
    <property type="match status" value="1"/>
</dbReference>
<dbReference type="GO" id="GO:0051301">
    <property type="term" value="P:cell division"/>
    <property type="evidence" value="ECO:0007669"/>
    <property type="project" value="UniProtKB-KW"/>
</dbReference>
<feature type="domain" description="ABC transporter" evidence="7">
    <location>
        <begin position="2"/>
        <end position="236"/>
    </location>
</feature>
<dbReference type="InterPro" id="IPR003439">
    <property type="entry name" value="ABC_transporter-like_ATP-bd"/>
</dbReference>
<evidence type="ECO:0000256" key="4">
    <source>
        <dbReference type="ARBA" id="ARBA00022840"/>
    </source>
</evidence>
<dbReference type="GO" id="GO:0022857">
    <property type="term" value="F:transmembrane transporter activity"/>
    <property type="evidence" value="ECO:0007669"/>
    <property type="project" value="TreeGrafter"/>
</dbReference>
<dbReference type="PROSITE" id="PS00211">
    <property type="entry name" value="ABC_TRANSPORTER_1"/>
    <property type="match status" value="1"/>
</dbReference>
<dbReference type="AlphaFoldDB" id="A0A429ZSS9"/>
<dbReference type="PANTHER" id="PTHR24220:SF470">
    <property type="entry name" value="CELL DIVISION ATP-BINDING PROTEIN FTSE"/>
    <property type="match status" value="1"/>
</dbReference>
<name>A0A429ZSS9_9ENTE</name>
<evidence type="ECO:0000313" key="8">
    <source>
        <dbReference type="EMBL" id="RST96795.1"/>
    </source>
</evidence>
<reference evidence="8 9" key="1">
    <citation type="submission" date="2017-05" db="EMBL/GenBank/DDBJ databases">
        <title>Vagococcus spp. assemblies.</title>
        <authorList>
            <person name="Gulvik C.A."/>
        </authorList>
    </citation>
    <scope>NUCLEOTIDE SEQUENCE [LARGE SCALE GENOMIC DNA]</scope>
    <source>
        <strain evidence="8 9">NCFB 2777</strain>
    </source>
</reference>
<dbReference type="InterPro" id="IPR027417">
    <property type="entry name" value="P-loop_NTPase"/>
</dbReference>
<gene>
    <name evidence="8" type="ORF">CBF35_04275</name>
</gene>
<dbReference type="Gene3D" id="3.40.50.300">
    <property type="entry name" value="P-loop containing nucleotide triphosphate hydrolases"/>
    <property type="match status" value="1"/>
</dbReference>
<evidence type="ECO:0000256" key="3">
    <source>
        <dbReference type="ARBA" id="ARBA00022741"/>
    </source>
</evidence>
<dbReference type="InterPro" id="IPR017871">
    <property type="entry name" value="ABC_transporter-like_CS"/>
</dbReference>
<dbReference type="Pfam" id="PF00005">
    <property type="entry name" value="ABC_tran"/>
    <property type="match status" value="1"/>
</dbReference>
<comment type="similarity">
    <text evidence="1">Belongs to the ABC transporter superfamily.</text>
</comment>
<evidence type="ECO:0000256" key="2">
    <source>
        <dbReference type="ARBA" id="ARBA00022448"/>
    </source>
</evidence>
<dbReference type="SUPFAM" id="SSF52540">
    <property type="entry name" value="P-loop containing nucleoside triphosphate hydrolases"/>
    <property type="match status" value="1"/>
</dbReference>
<comment type="catalytic activity">
    <reaction evidence="5">
        <text>ATP + H2O = ADP + phosphate + H(+)</text>
        <dbReference type="Rhea" id="RHEA:13065"/>
        <dbReference type="ChEBI" id="CHEBI:15377"/>
        <dbReference type="ChEBI" id="CHEBI:15378"/>
        <dbReference type="ChEBI" id="CHEBI:30616"/>
        <dbReference type="ChEBI" id="CHEBI:43474"/>
        <dbReference type="ChEBI" id="CHEBI:456216"/>
    </reaction>
</comment>
<dbReference type="SMART" id="SM00382">
    <property type="entry name" value="AAA"/>
    <property type="match status" value="1"/>
</dbReference>
<keyword evidence="4 8" id="KW-0067">ATP-binding</keyword>
<dbReference type="Proteomes" id="UP000287239">
    <property type="component" value="Unassembled WGS sequence"/>
</dbReference>
<keyword evidence="9" id="KW-1185">Reference proteome</keyword>
<comment type="function">
    <text evidence="6">Part of the ABC transporter FtsEX involved in cellular division. Has ATPase activity. Essential for cell division and viability.</text>
</comment>
<evidence type="ECO:0000256" key="1">
    <source>
        <dbReference type="ARBA" id="ARBA00005417"/>
    </source>
</evidence>
<proteinExistence type="inferred from homology"/>